<dbReference type="GO" id="GO:0032259">
    <property type="term" value="P:methylation"/>
    <property type="evidence" value="ECO:0007669"/>
    <property type="project" value="UniProtKB-KW"/>
</dbReference>
<comment type="miscellaneous">
    <text evidence="9">This enzyme catalyzes only one turnover and therefore is not strictly catalytic. According to one definition, an enzyme is a biocatalyst that acts repeatedly and over many reaction cycles.</text>
</comment>
<feature type="domain" description="Methylated-DNA-[protein]-cysteine S-methyltransferase DNA binding" evidence="10">
    <location>
        <begin position="76"/>
        <end position="155"/>
    </location>
</feature>
<dbReference type="InterPro" id="IPR036631">
    <property type="entry name" value="MGMT_N_sf"/>
</dbReference>
<dbReference type="HAMAP" id="MF_00772">
    <property type="entry name" value="OGT"/>
    <property type="match status" value="1"/>
</dbReference>
<evidence type="ECO:0000256" key="8">
    <source>
        <dbReference type="ARBA" id="ARBA00049348"/>
    </source>
</evidence>
<dbReference type="SUPFAM" id="SSF53155">
    <property type="entry name" value="Methylated DNA-protein cysteine methyltransferase domain"/>
    <property type="match status" value="1"/>
</dbReference>
<dbReference type="Pfam" id="PF02870">
    <property type="entry name" value="Methyltransf_1N"/>
    <property type="match status" value="1"/>
</dbReference>
<evidence type="ECO:0000256" key="9">
    <source>
        <dbReference type="HAMAP-Rule" id="MF_00772"/>
    </source>
</evidence>
<evidence type="ECO:0000256" key="6">
    <source>
        <dbReference type="ARBA" id="ARBA00022763"/>
    </source>
</evidence>
<name>A0A6H1UAP6_9GAMM</name>
<dbReference type="KEGG" id="fes:HER31_04045"/>
<evidence type="ECO:0000256" key="2">
    <source>
        <dbReference type="ARBA" id="ARBA00008711"/>
    </source>
</evidence>
<reference evidence="12 13" key="1">
    <citation type="submission" date="2020-04" db="EMBL/GenBank/DDBJ databases">
        <title>Ferrimonas sp. S7 isolated from sea water.</title>
        <authorList>
            <person name="Bae S.S."/>
            <person name="Baek K."/>
        </authorList>
    </citation>
    <scope>NUCLEOTIDE SEQUENCE [LARGE SCALE GENOMIC DNA]</scope>
    <source>
        <strain evidence="12 13">S7</strain>
    </source>
</reference>
<comment type="catalytic activity">
    <reaction evidence="8 9">
        <text>a 6-O-methyl-2'-deoxyguanosine in DNA + L-cysteinyl-[protein] = S-methyl-L-cysteinyl-[protein] + a 2'-deoxyguanosine in DNA</text>
        <dbReference type="Rhea" id="RHEA:24000"/>
        <dbReference type="Rhea" id="RHEA-COMP:10131"/>
        <dbReference type="Rhea" id="RHEA-COMP:10132"/>
        <dbReference type="Rhea" id="RHEA-COMP:11367"/>
        <dbReference type="Rhea" id="RHEA-COMP:11368"/>
        <dbReference type="ChEBI" id="CHEBI:29950"/>
        <dbReference type="ChEBI" id="CHEBI:82612"/>
        <dbReference type="ChEBI" id="CHEBI:85445"/>
        <dbReference type="ChEBI" id="CHEBI:85448"/>
        <dbReference type="EC" id="2.1.1.63"/>
    </reaction>
</comment>
<dbReference type="EC" id="2.1.1.63" evidence="9"/>
<keyword evidence="6 9" id="KW-0227">DNA damage</keyword>
<dbReference type="Pfam" id="PF01035">
    <property type="entry name" value="DNA_binding_1"/>
    <property type="match status" value="1"/>
</dbReference>
<evidence type="ECO:0000256" key="5">
    <source>
        <dbReference type="ARBA" id="ARBA00022679"/>
    </source>
</evidence>
<dbReference type="GO" id="GO:0006307">
    <property type="term" value="P:DNA alkylation repair"/>
    <property type="evidence" value="ECO:0007669"/>
    <property type="project" value="UniProtKB-UniRule"/>
</dbReference>
<evidence type="ECO:0000256" key="4">
    <source>
        <dbReference type="ARBA" id="ARBA00022603"/>
    </source>
</evidence>
<gene>
    <name evidence="12" type="ORF">HER31_04045</name>
</gene>
<dbReference type="PANTHER" id="PTHR10815:SF5">
    <property type="entry name" value="METHYLATED-DNA--PROTEIN-CYSTEINE METHYLTRANSFERASE"/>
    <property type="match status" value="1"/>
</dbReference>
<evidence type="ECO:0000313" key="13">
    <source>
        <dbReference type="Proteomes" id="UP000501602"/>
    </source>
</evidence>
<keyword evidence="13" id="KW-1185">Reference proteome</keyword>
<dbReference type="NCBIfam" id="TIGR00589">
    <property type="entry name" value="ogt"/>
    <property type="match status" value="1"/>
</dbReference>
<evidence type="ECO:0000256" key="3">
    <source>
        <dbReference type="ARBA" id="ARBA00022490"/>
    </source>
</evidence>
<dbReference type="Gene3D" id="1.10.10.10">
    <property type="entry name" value="Winged helix-like DNA-binding domain superfamily/Winged helix DNA-binding domain"/>
    <property type="match status" value="1"/>
</dbReference>
<evidence type="ECO:0000313" key="12">
    <source>
        <dbReference type="EMBL" id="QIZ76135.1"/>
    </source>
</evidence>
<dbReference type="GO" id="GO:0005737">
    <property type="term" value="C:cytoplasm"/>
    <property type="evidence" value="ECO:0007669"/>
    <property type="project" value="UniProtKB-SubCell"/>
</dbReference>
<dbReference type="GO" id="GO:0003908">
    <property type="term" value="F:methylated-DNA-[protein]-cysteine S-methyltransferase activity"/>
    <property type="evidence" value="ECO:0007669"/>
    <property type="project" value="UniProtKB-UniRule"/>
</dbReference>
<evidence type="ECO:0000259" key="11">
    <source>
        <dbReference type="Pfam" id="PF02870"/>
    </source>
</evidence>
<evidence type="ECO:0000256" key="1">
    <source>
        <dbReference type="ARBA" id="ARBA00001286"/>
    </source>
</evidence>
<dbReference type="InterPro" id="IPR036388">
    <property type="entry name" value="WH-like_DNA-bd_sf"/>
</dbReference>
<dbReference type="Gene3D" id="3.30.160.70">
    <property type="entry name" value="Methylated DNA-protein cysteine methyltransferase domain"/>
    <property type="match status" value="1"/>
</dbReference>
<keyword evidence="5 9" id="KW-0808">Transferase</keyword>
<dbReference type="AlphaFoldDB" id="A0A6H1UAP6"/>
<comment type="similarity">
    <text evidence="2 9">Belongs to the MGMT family.</text>
</comment>
<dbReference type="PANTHER" id="PTHR10815">
    <property type="entry name" value="METHYLATED-DNA--PROTEIN-CYSTEINE METHYLTRANSFERASE"/>
    <property type="match status" value="1"/>
</dbReference>
<comment type="function">
    <text evidence="9">Involved in the cellular defense against the biological effects of O6-methylguanine (O6-MeG) and O4-methylthymine (O4-MeT) in DNA. Repairs the methylated nucleobase in DNA by stoichiometrically transferring the methyl group to a cysteine residue in the enzyme. This is a suicide reaction: the enzyme is irreversibly inactivated.</text>
</comment>
<dbReference type="SUPFAM" id="SSF46767">
    <property type="entry name" value="Methylated DNA-protein cysteine methyltransferase, C-terminal domain"/>
    <property type="match status" value="1"/>
</dbReference>
<dbReference type="InterPro" id="IPR036217">
    <property type="entry name" value="MethylDNA_cys_MeTrfase_DNAb"/>
</dbReference>
<dbReference type="Proteomes" id="UP000501602">
    <property type="component" value="Chromosome"/>
</dbReference>
<organism evidence="12 13">
    <name type="scientific">Ferrimonas lipolytica</name>
    <dbReference type="NCBI Taxonomy" id="2724191"/>
    <lineage>
        <taxon>Bacteria</taxon>
        <taxon>Pseudomonadati</taxon>
        <taxon>Pseudomonadota</taxon>
        <taxon>Gammaproteobacteria</taxon>
        <taxon>Alteromonadales</taxon>
        <taxon>Ferrimonadaceae</taxon>
        <taxon>Ferrimonas</taxon>
    </lineage>
</organism>
<dbReference type="EMBL" id="CP051180">
    <property type="protein sequence ID" value="QIZ76135.1"/>
    <property type="molecule type" value="Genomic_DNA"/>
</dbReference>
<proteinExistence type="inferred from homology"/>
<dbReference type="InterPro" id="IPR001497">
    <property type="entry name" value="MethylDNA_cys_MeTrfase_AS"/>
</dbReference>
<dbReference type="CDD" id="cd06445">
    <property type="entry name" value="ATase"/>
    <property type="match status" value="1"/>
</dbReference>
<dbReference type="InterPro" id="IPR023546">
    <property type="entry name" value="MGMT"/>
</dbReference>
<feature type="domain" description="Methylguanine DNA methyltransferase ribonuclease-like" evidence="11">
    <location>
        <begin position="2"/>
        <end position="71"/>
    </location>
</feature>
<keyword evidence="7 9" id="KW-0234">DNA repair</keyword>
<dbReference type="FunFam" id="1.10.10.10:FF:000214">
    <property type="entry name" value="Methylated-DNA--protein-cysteine methyltransferase"/>
    <property type="match status" value="1"/>
</dbReference>
<comment type="subcellular location">
    <subcellularLocation>
        <location evidence="9">Cytoplasm</location>
    </subcellularLocation>
</comment>
<dbReference type="InterPro" id="IPR008332">
    <property type="entry name" value="MethylG_MeTrfase_N"/>
</dbReference>
<protein>
    <recommendedName>
        <fullName evidence="9">Methylated-DNA--protein-cysteine methyltransferase</fullName>
        <ecNumber evidence="9">2.1.1.63</ecNumber>
    </recommendedName>
    <alternativeName>
        <fullName evidence="9">6-O-methylguanine-DNA methyltransferase</fullName>
        <shortName evidence="9">MGMT</shortName>
    </alternativeName>
    <alternativeName>
        <fullName evidence="9">O-6-methylguanine-DNA-alkyltransferase</fullName>
    </alternativeName>
</protein>
<comment type="catalytic activity">
    <reaction evidence="1 9">
        <text>a 4-O-methyl-thymidine in DNA + L-cysteinyl-[protein] = a thymidine in DNA + S-methyl-L-cysteinyl-[protein]</text>
        <dbReference type="Rhea" id="RHEA:53428"/>
        <dbReference type="Rhea" id="RHEA-COMP:10131"/>
        <dbReference type="Rhea" id="RHEA-COMP:10132"/>
        <dbReference type="Rhea" id="RHEA-COMP:13555"/>
        <dbReference type="Rhea" id="RHEA-COMP:13556"/>
        <dbReference type="ChEBI" id="CHEBI:29950"/>
        <dbReference type="ChEBI" id="CHEBI:82612"/>
        <dbReference type="ChEBI" id="CHEBI:137386"/>
        <dbReference type="ChEBI" id="CHEBI:137387"/>
        <dbReference type="EC" id="2.1.1.63"/>
    </reaction>
</comment>
<feature type="active site" description="Nucleophile; methyl group acceptor" evidence="9">
    <location>
        <position position="127"/>
    </location>
</feature>
<dbReference type="InterPro" id="IPR014048">
    <property type="entry name" value="MethylDNA_cys_MeTrfase_DNA-bd"/>
</dbReference>
<keyword evidence="3 9" id="KW-0963">Cytoplasm</keyword>
<dbReference type="PROSITE" id="PS00374">
    <property type="entry name" value="MGMT"/>
    <property type="match status" value="1"/>
</dbReference>
<evidence type="ECO:0000256" key="7">
    <source>
        <dbReference type="ARBA" id="ARBA00023204"/>
    </source>
</evidence>
<evidence type="ECO:0000259" key="10">
    <source>
        <dbReference type="Pfam" id="PF01035"/>
    </source>
</evidence>
<accession>A0A6H1UAP6</accession>
<keyword evidence="4 9" id="KW-0489">Methyltransferase</keyword>
<sequence>MMFYSELVTPLGKVLIVGDEQGLRQVAFQHGAQPQRIEADWQRNDQALAQARQQLCQYFAGERQQFELTLAPKGTEFQQQVWRALVEIPYGQTASYGEVANQIGKPKAVRALGAANGKNPLAVVVPCHRVIGANGTLTGYAGGLALKAQLLQLEQPDLLR</sequence>